<keyword evidence="1" id="KW-0560">Oxidoreductase</keyword>
<dbReference type="STRING" id="4955.A0A1G4MHQ1"/>
<proteinExistence type="predicted"/>
<dbReference type="InterPro" id="IPR050223">
    <property type="entry name" value="D-isomer_2-hydroxyacid_DH"/>
</dbReference>
<evidence type="ECO:0000259" key="2">
    <source>
        <dbReference type="Pfam" id="PF02826"/>
    </source>
</evidence>
<dbReference type="GO" id="GO:0030267">
    <property type="term" value="F:glyoxylate reductase (NADPH) activity"/>
    <property type="evidence" value="ECO:0007669"/>
    <property type="project" value="TreeGrafter"/>
</dbReference>
<organism evidence="3 4">
    <name type="scientific">Lachancea fermentati</name>
    <name type="common">Zygosaccharomyces fermentati</name>
    <dbReference type="NCBI Taxonomy" id="4955"/>
    <lineage>
        <taxon>Eukaryota</taxon>
        <taxon>Fungi</taxon>
        <taxon>Dikarya</taxon>
        <taxon>Ascomycota</taxon>
        <taxon>Saccharomycotina</taxon>
        <taxon>Saccharomycetes</taxon>
        <taxon>Saccharomycetales</taxon>
        <taxon>Saccharomycetaceae</taxon>
        <taxon>Lachancea</taxon>
    </lineage>
</organism>
<accession>A0A1G4MHQ1</accession>
<dbReference type="EMBL" id="LT598486">
    <property type="protein sequence ID" value="SCW03446.1"/>
    <property type="molecule type" value="Genomic_DNA"/>
</dbReference>
<dbReference type="Proteomes" id="UP000190831">
    <property type="component" value="Chromosome G"/>
</dbReference>
<protein>
    <submittedName>
        <fullName evidence="3">LAFE_0G10594g1_1</fullName>
    </submittedName>
</protein>
<dbReference type="GO" id="GO:0051287">
    <property type="term" value="F:NAD binding"/>
    <property type="evidence" value="ECO:0007669"/>
    <property type="project" value="InterPro"/>
</dbReference>
<sequence>MQKPKVLLPYKSRQDFADDTAEWKRMEELVEFVKYQLTSEEDFKRYLPDSDISALWITEDLFIYAGGPAKYIDFFPRSLRTIVVPWVGTDFIDGSKLRGEKDIVLCNIGPNAAENVADLALYLTLSCFRMTSFWEHSFRFVNGGKVGPCREYIGGKKNSVIKGAALDPETGNLEIQEHVFPERLSHEQAEKVNFAKDFTLAGKTVESPTGKNALVLGFGAIGQTIGKKLHYGLGMNIHYYKRSGPLPKEYLGYPACYHGSLVDRETWGAIDLIVMALPGNNSTENLLNKEVLNMCKEGVRVVNVGRGSCVDEDALLEALDSGKVSSAGLDVFKDEQTGIDERFLKRWDVTLLPHIGSAVADIIKRQTIITLQNLESVLIKGEGGIYPVN</sequence>
<gene>
    <name evidence="3" type="ORF">LAFE_0G10594G</name>
</gene>
<evidence type="ECO:0000313" key="4">
    <source>
        <dbReference type="Proteomes" id="UP000190831"/>
    </source>
</evidence>
<dbReference type="GO" id="GO:0016618">
    <property type="term" value="F:hydroxypyruvate reductase [NAD(P)H] activity"/>
    <property type="evidence" value="ECO:0007669"/>
    <property type="project" value="TreeGrafter"/>
</dbReference>
<dbReference type="SUPFAM" id="SSF52283">
    <property type="entry name" value="Formate/glycerate dehydrogenase catalytic domain-like"/>
    <property type="match status" value="1"/>
</dbReference>
<evidence type="ECO:0000256" key="1">
    <source>
        <dbReference type="ARBA" id="ARBA00023002"/>
    </source>
</evidence>
<reference evidence="3 4" key="1">
    <citation type="submission" date="2016-03" db="EMBL/GenBank/DDBJ databases">
        <authorList>
            <person name="Devillers H."/>
        </authorList>
    </citation>
    <scope>NUCLEOTIDE SEQUENCE [LARGE SCALE GENOMIC DNA]</scope>
    <source>
        <strain evidence="3">CBS 6772</strain>
    </source>
</reference>
<dbReference type="PANTHER" id="PTHR10996">
    <property type="entry name" value="2-HYDROXYACID DEHYDROGENASE-RELATED"/>
    <property type="match status" value="1"/>
</dbReference>
<feature type="domain" description="D-isomer specific 2-hydroxyacid dehydrogenase NAD-binding" evidence="2">
    <location>
        <begin position="204"/>
        <end position="356"/>
    </location>
</feature>
<name>A0A1G4MHQ1_LACFM</name>
<dbReference type="Gene3D" id="3.40.50.720">
    <property type="entry name" value="NAD(P)-binding Rossmann-like Domain"/>
    <property type="match status" value="2"/>
</dbReference>
<dbReference type="AlphaFoldDB" id="A0A1G4MHQ1"/>
<dbReference type="OMA" id="RGSCIDE"/>
<dbReference type="OrthoDB" id="298012at2759"/>
<dbReference type="SUPFAM" id="SSF51735">
    <property type="entry name" value="NAD(P)-binding Rossmann-fold domains"/>
    <property type="match status" value="1"/>
</dbReference>
<dbReference type="Pfam" id="PF02826">
    <property type="entry name" value="2-Hacid_dh_C"/>
    <property type="match status" value="1"/>
</dbReference>
<evidence type="ECO:0000313" key="3">
    <source>
        <dbReference type="EMBL" id="SCW03446.1"/>
    </source>
</evidence>
<dbReference type="InterPro" id="IPR006140">
    <property type="entry name" value="D-isomer_DH_NAD-bd"/>
</dbReference>
<dbReference type="PANTHER" id="PTHR10996:SF279">
    <property type="entry name" value="2-HYDROXYACID DEHYDROGENASE YPL113C-RELATED"/>
    <property type="match status" value="1"/>
</dbReference>
<keyword evidence="4" id="KW-1185">Reference proteome</keyword>
<dbReference type="InterPro" id="IPR036291">
    <property type="entry name" value="NAD(P)-bd_dom_sf"/>
</dbReference>
<dbReference type="GO" id="GO:0005829">
    <property type="term" value="C:cytosol"/>
    <property type="evidence" value="ECO:0007669"/>
    <property type="project" value="TreeGrafter"/>
</dbReference>